<organism evidence="2 3">
    <name type="scientific">Smittium mucronatum</name>
    <dbReference type="NCBI Taxonomy" id="133383"/>
    <lineage>
        <taxon>Eukaryota</taxon>
        <taxon>Fungi</taxon>
        <taxon>Fungi incertae sedis</taxon>
        <taxon>Zoopagomycota</taxon>
        <taxon>Kickxellomycotina</taxon>
        <taxon>Harpellomycetes</taxon>
        <taxon>Harpellales</taxon>
        <taxon>Legeriomycetaceae</taxon>
        <taxon>Smittium</taxon>
    </lineage>
</organism>
<name>A0A1R0H464_9FUNG</name>
<keyword evidence="1" id="KW-0812">Transmembrane</keyword>
<protein>
    <submittedName>
        <fullName evidence="2">Uncharacterized protein</fullName>
    </submittedName>
</protein>
<keyword evidence="1" id="KW-0472">Membrane</keyword>
<accession>A0A1R0H464</accession>
<reference evidence="2 3" key="1">
    <citation type="journal article" date="2016" name="Mol. Biol. Evol.">
        <title>Genome-Wide Survey of Gut Fungi (Harpellales) Reveals the First Horizontally Transferred Ubiquitin Gene from a Mosquito Host.</title>
        <authorList>
            <person name="Wang Y."/>
            <person name="White M.M."/>
            <person name="Kvist S."/>
            <person name="Moncalvo J.M."/>
        </authorList>
    </citation>
    <scope>NUCLEOTIDE SEQUENCE [LARGE SCALE GENOMIC DNA]</scope>
    <source>
        <strain evidence="2 3">ALG-7-W6</strain>
    </source>
</reference>
<dbReference type="Proteomes" id="UP000187455">
    <property type="component" value="Unassembled WGS sequence"/>
</dbReference>
<keyword evidence="3" id="KW-1185">Reference proteome</keyword>
<dbReference type="EMBL" id="LSSL01000695">
    <property type="protein sequence ID" value="OLY83925.1"/>
    <property type="molecule type" value="Genomic_DNA"/>
</dbReference>
<evidence type="ECO:0000313" key="3">
    <source>
        <dbReference type="Proteomes" id="UP000187455"/>
    </source>
</evidence>
<proteinExistence type="predicted"/>
<comment type="caution">
    <text evidence="2">The sequence shown here is derived from an EMBL/GenBank/DDBJ whole genome shotgun (WGS) entry which is preliminary data.</text>
</comment>
<evidence type="ECO:0000256" key="1">
    <source>
        <dbReference type="SAM" id="Phobius"/>
    </source>
</evidence>
<sequence>MGLISNVLTGSFLFFGARTFAVSLQGRPLFQKLGGYYVWTIAGGLVGYGGYVMRQRLDERIETRYKQLCHDRNVRKAELAAASE</sequence>
<dbReference type="OrthoDB" id="2141050at2759"/>
<gene>
    <name evidence="2" type="ORF">AYI68_g1920</name>
</gene>
<dbReference type="AlphaFoldDB" id="A0A1R0H464"/>
<keyword evidence="1" id="KW-1133">Transmembrane helix</keyword>
<feature type="transmembrane region" description="Helical" evidence="1">
    <location>
        <begin position="37"/>
        <end position="54"/>
    </location>
</feature>
<evidence type="ECO:0000313" key="2">
    <source>
        <dbReference type="EMBL" id="OLY83925.1"/>
    </source>
</evidence>